<name>A0A7V5NY09_9PROT</name>
<dbReference type="InterPro" id="IPR029021">
    <property type="entry name" value="Prot-tyrosine_phosphatase-like"/>
</dbReference>
<dbReference type="Pfam" id="PF04273">
    <property type="entry name" value="BLH_phosphatase"/>
    <property type="match status" value="1"/>
</dbReference>
<accession>A0A7V5NY09</accession>
<dbReference type="Gene3D" id="3.90.190.10">
    <property type="entry name" value="Protein tyrosine phosphatase superfamily"/>
    <property type="match status" value="1"/>
</dbReference>
<dbReference type="SUPFAM" id="SSF52799">
    <property type="entry name" value="(Phosphotyrosine protein) phosphatases II"/>
    <property type="match status" value="1"/>
</dbReference>
<dbReference type="GO" id="GO:0016787">
    <property type="term" value="F:hydrolase activity"/>
    <property type="evidence" value="ECO:0007669"/>
    <property type="project" value="InterPro"/>
</dbReference>
<dbReference type="AlphaFoldDB" id="A0A7V5NY09"/>
<dbReference type="NCBIfam" id="TIGR01244">
    <property type="entry name" value="TIGR01244 family sulfur transferase"/>
    <property type="match status" value="1"/>
</dbReference>
<evidence type="ECO:0000313" key="2">
    <source>
        <dbReference type="EMBL" id="HHI89287.1"/>
    </source>
</evidence>
<feature type="domain" description="Beta-lactamase hydrolase-like protein phosphatase-like" evidence="1">
    <location>
        <begin position="3"/>
        <end position="104"/>
    </location>
</feature>
<comment type="caution">
    <text evidence="2">The sequence shown here is derived from an EMBL/GenBank/DDBJ whole genome shotgun (WGS) entry which is preliminary data.</text>
</comment>
<dbReference type="EMBL" id="DROP01000333">
    <property type="protein sequence ID" value="HHI89287.1"/>
    <property type="molecule type" value="Genomic_DNA"/>
</dbReference>
<reference evidence="2" key="1">
    <citation type="journal article" date="2020" name="mSystems">
        <title>Genome- and Community-Level Interaction Insights into Carbon Utilization and Element Cycling Functions of Hydrothermarchaeota in Hydrothermal Sediment.</title>
        <authorList>
            <person name="Zhou Z."/>
            <person name="Liu Y."/>
            <person name="Xu W."/>
            <person name="Pan J."/>
            <person name="Luo Z.H."/>
            <person name="Li M."/>
        </authorList>
    </citation>
    <scope>NUCLEOTIDE SEQUENCE [LARGE SCALE GENOMIC DNA]</scope>
    <source>
        <strain evidence="2">HyVt-538</strain>
    </source>
</reference>
<protein>
    <submittedName>
        <fullName evidence="2">TIGR01244 family phosphatase</fullName>
    </submittedName>
</protein>
<sequence length="126" mass="13801">MNIRQITDTFAVAPQIGYKDMDRLARAGFTTIINNRPDGEEASQPTSAALAKAAKKAGLTYHHIPIRPGRATAEDKARFRDILENADGPVLAFCRSGMRAHSLYRSATRGPGLFSRLFAKLSGRKN</sequence>
<organism evidence="2">
    <name type="scientific">Hellea balneolensis</name>
    <dbReference type="NCBI Taxonomy" id="287478"/>
    <lineage>
        <taxon>Bacteria</taxon>
        <taxon>Pseudomonadati</taxon>
        <taxon>Pseudomonadota</taxon>
        <taxon>Alphaproteobacteria</taxon>
        <taxon>Maricaulales</taxon>
        <taxon>Robiginitomaculaceae</taxon>
        <taxon>Hellea</taxon>
    </lineage>
</organism>
<proteinExistence type="predicted"/>
<evidence type="ECO:0000259" key="1">
    <source>
        <dbReference type="Pfam" id="PF04273"/>
    </source>
</evidence>
<dbReference type="InterPro" id="IPR005939">
    <property type="entry name" value="BLH_phosphatase-like"/>
</dbReference>
<dbReference type="Proteomes" id="UP000885806">
    <property type="component" value="Unassembled WGS sequence"/>
</dbReference>
<gene>
    <name evidence="2" type="ORF">ENK01_04970</name>
</gene>